<dbReference type="Proteomes" id="UP000316714">
    <property type="component" value="Unassembled WGS sequence"/>
</dbReference>
<dbReference type="AlphaFoldDB" id="A0A5C5VC10"/>
<proteinExistence type="predicted"/>
<evidence type="ECO:0000313" key="2">
    <source>
        <dbReference type="Proteomes" id="UP000316714"/>
    </source>
</evidence>
<dbReference type="EMBL" id="SIHJ01000001">
    <property type="protein sequence ID" value="TWT35165.1"/>
    <property type="molecule type" value="Genomic_DNA"/>
</dbReference>
<organism evidence="1 2">
    <name type="scientific">Posidoniimonas corsicana</name>
    <dbReference type="NCBI Taxonomy" id="1938618"/>
    <lineage>
        <taxon>Bacteria</taxon>
        <taxon>Pseudomonadati</taxon>
        <taxon>Planctomycetota</taxon>
        <taxon>Planctomycetia</taxon>
        <taxon>Pirellulales</taxon>
        <taxon>Lacipirellulaceae</taxon>
        <taxon>Posidoniimonas</taxon>
    </lineage>
</organism>
<reference evidence="1 2" key="1">
    <citation type="submission" date="2019-02" db="EMBL/GenBank/DDBJ databases">
        <title>Deep-cultivation of Planctomycetes and their phenomic and genomic characterization uncovers novel biology.</title>
        <authorList>
            <person name="Wiegand S."/>
            <person name="Jogler M."/>
            <person name="Boedeker C."/>
            <person name="Pinto D."/>
            <person name="Vollmers J."/>
            <person name="Rivas-Marin E."/>
            <person name="Kohn T."/>
            <person name="Peeters S.H."/>
            <person name="Heuer A."/>
            <person name="Rast P."/>
            <person name="Oberbeckmann S."/>
            <person name="Bunk B."/>
            <person name="Jeske O."/>
            <person name="Meyerdierks A."/>
            <person name="Storesund J.E."/>
            <person name="Kallscheuer N."/>
            <person name="Luecker S."/>
            <person name="Lage O.M."/>
            <person name="Pohl T."/>
            <person name="Merkel B.J."/>
            <person name="Hornburger P."/>
            <person name="Mueller R.-W."/>
            <person name="Bruemmer F."/>
            <person name="Labrenz M."/>
            <person name="Spormann A.M."/>
            <person name="Op Den Camp H."/>
            <person name="Overmann J."/>
            <person name="Amann R."/>
            <person name="Jetten M.S.M."/>
            <person name="Mascher T."/>
            <person name="Medema M.H."/>
            <person name="Devos D.P."/>
            <person name="Kaster A.-K."/>
            <person name="Ovreas L."/>
            <person name="Rohde M."/>
            <person name="Galperin M.Y."/>
            <person name="Jogler C."/>
        </authorList>
    </citation>
    <scope>NUCLEOTIDE SEQUENCE [LARGE SCALE GENOMIC DNA]</scope>
    <source>
        <strain evidence="1 2">KOR34</strain>
    </source>
</reference>
<accession>A0A5C5VC10</accession>
<gene>
    <name evidence="1" type="ORF">KOR34_00530</name>
</gene>
<keyword evidence="2" id="KW-1185">Reference proteome</keyword>
<comment type="caution">
    <text evidence="1">The sequence shown here is derived from an EMBL/GenBank/DDBJ whole genome shotgun (WGS) entry which is preliminary data.</text>
</comment>
<protein>
    <submittedName>
        <fullName evidence="1">Uncharacterized protein</fullName>
    </submittedName>
</protein>
<evidence type="ECO:0000313" key="1">
    <source>
        <dbReference type="EMBL" id="TWT35165.1"/>
    </source>
</evidence>
<name>A0A5C5VC10_9BACT</name>
<sequence length="123" mass="14033">MPDSIISYRCLTQLNAFQVRQSGKVTQAIVRDFSITQMKPLKIPEFTNVLQCVVGERRVVKRQSSQLLHVDKMPKAFAANPCAIESKDFQSRQSTQVSETRVRNPFPIHKGELLQVGETLDRF</sequence>